<evidence type="ECO:0000313" key="3">
    <source>
        <dbReference type="EMBL" id="TCD64605.1"/>
    </source>
</evidence>
<keyword evidence="2" id="KW-0472">Membrane</keyword>
<evidence type="ECO:0000256" key="1">
    <source>
        <dbReference type="SAM" id="MobiDB-lite"/>
    </source>
</evidence>
<evidence type="ECO:0000313" key="4">
    <source>
        <dbReference type="Proteomes" id="UP000292702"/>
    </source>
</evidence>
<proteinExistence type="predicted"/>
<dbReference type="OrthoDB" id="2746753at2759"/>
<feature type="region of interest" description="Disordered" evidence="1">
    <location>
        <begin position="360"/>
        <end position="396"/>
    </location>
</feature>
<dbReference type="AlphaFoldDB" id="A0A4R0RG33"/>
<evidence type="ECO:0000256" key="2">
    <source>
        <dbReference type="SAM" id="Phobius"/>
    </source>
</evidence>
<keyword evidence="2" id="KW-1133">Transmembrane helix</keyword>
<organism evidence="3 4">
    <name type="scientific">Steccherinum ochraceum</name>
    <dbReference type="NCBI Taxonomy" id="92696"/>
    <lineage>
        <taxon>Eukaryota</taxon>
        <taxon>Fungi</taxon>
        <taxon>Dikarya</taxon>
        <taxon>Basidiomycota</taxon>
        <taxon>Agaricomycotina</taxon>
        <taxon>Agaricomycetes</taxon>
        <taxon>Polyporales</taxon>
        <taxon>Steccherinaceae</taxon>
        <taxon>Steccherinum</taxon>
    </lineage>
</organism>
<protein>
    <submittedName>
        <fullName evidence="3">Uncharacterized protein</fullName>
    </submittedName>
</protein>
<dbReference type="EMBL" id="RWJN01000226">
    <property type="protein sequence ID" value="TCD64605.1"/>
    <property type="molecule type" value="Genomic_DNA"/>
</dbReference>
<feature type="transmembrane region" description="Helical" evidence="2">
    <location>
        <begin position="194"/>
        <end position="213"/>
    </location>
</feature>
<feature type="transmembrane region" description="Helical" evidence="2">
    <location>
        <begin position="265"/>
        <end position="286"/>
    </location>
</feature>
<reference evidence="3 4" key="1">
    <citation type="submission" date="2018-11" db="EMBL/GenBank/DDBJ databases">
        <title>Genome assembly of Steccherinum ochraceum LE-BIN_3174, the white-rot fungus of the Steccherinaceae family (The Residual Polyporoid clade, Polyporales, Basidiomycota).</title>
        <authorList>
            <person name="Fedorova T.V."/>
            <person name="Glazunova O.A."/>
            <person name="Landesman E.O."/>
            <person name="Moiseenko K.V."/>
            <person name="Psurtseva N.V."/>
            <person name="Savinova O.S."/>
            <person name="Shakhova N.V."/>
            <person name="Tyazhelova T.V."/>
            <person name="Vasina D.V."/>
        </authorList>
    </citation>
    <scope>NUCLEOTIDE SEQUENCE [LARGE SCALE GENOMIC DNA]</scope>
    <source>
        <strain evidence="3 4">LE-BIN_3174</strain>
    </source>
</reference>
<gene>
    <name evidence="3" type="ORF">EIP91_003870</name>
</gene>
<comment type="caution">
    <text evidence="3">The sequence shown here is derived from an EMBL/GenBank/DDBJ whole genome shotgun (WGS) entry which is preliminary data.</text>
</comment>
<sequence length="396" mass="43036">MSALEMIAYPWITLLEIGNRLQDSTFTSNDDLLINSVQFHGQHYSSKHLPVLISSLPVICLRHRTSSLHALSTSDHRSIPQNIRGHLPRRGTGCRRFRSSLDVSSRGRRDLEAEDQFSDVAVCPATPPFDSDSGYLGDDSHDAAGVSVALLVHPWICEAKIVSVDVAQILGLCASAAFSTLRIWAIWNKAIIPTLLVFVVQFFVPAVNIYNFARPFVAVVADVPIITRAVAIAGDVLVLGLTWTKTAYAWRASRKGLINATISTVLIQDGTLYFTALLVLNIVTLLTDVFQRAQNGSTAFIVVVDAISSNLIARFILDLRVDLAPTNSRTVSSIRFNVRSLAGNIGAPLESFGPVSVSESAGDIEQRTQPQENEDGVIWSGWKDDGATSATVPVEA</sequence>
<dbReference type="Proteomes" id="UP000292702">
    <property type="component" value="Unassembled WGS sequence"/>
</dbReference>
<name>A0A4R0RG33_9APHY</name>
<keyword evidence="2" id="KW-0812">Transmembrane</keyword>
<accession>A0A4R0RG33</accession>
<keyword evidence="4" id="KW-1185">Reference proteome</keyword>
<feature type="transmembrane region" description="Helical" evidence="2">
    <location>
        <begin position="225"/>
        <end position="244"/>
    </location>
</feature>